<dbReference type="Gene3D" id="4.10.280.10">
    <property type="entry name" value="Helix-loop-helix DNA-binding domain"/>
    <property type="match status" value="1"/>
</dbReference>
<gene>
    <name evidence="8" type="primary">ORF61553</name>
</gene>
<dbReference type="GO" id="GO:0005634">
    <property type="term" value="C:nucleus"/>
    <property type="evidence" value="ECO:0007669"/>
    <property type="project" value="UniProtKB-SubCell"/>
</dbReference>
<evidence type="ECO:0000313" key="8">
    <source>
        <dbReference type="EMBL" id="CEK67157.1"/>
    </source>
</evidence>
<feature type="domain" description="BHLH" evidence="7">
    <location>
        <begin position="15"/>
        <end position="67"/>
    </location>
</feature>
<evidence type="ECO:0000256" key="3">
    <source>
        <dbReference type="ARBA" id="ARBA00023015"/>
    </source>
</evidence>
<keyword evidence="2" id="KW-0678">Repressor</keyword>
<comment type="subcellular location">
    <subcellularLocation>
        <location evidence="1">Nucleus</location>
    </subcellularLocation>
</comment>
<dbReference type="SUPFAM" id="SSF47459">
    <property type="entry name" value="HLH, helix-loop-helix DNA-binding domain"/>
    <property type="match status" value="1"/>
</dbReference>
<protein>
    <recommendedName>
        <fullName evidence="7">BHLH domain-containing protein</fullName>
    </recommendedName>
</protein>
<feature type="compositionally biased region" description="Polar residues" evidence="6">
    <location>
        <begin position="122"/>
        <end position="133"/>
    </location>
</feature>
<keyword evidence="4" id="KW-0804">Transcription</keyword>
<feature type="region of interest" description="Disordered" evidence="6">
    <location>
        <begin position="103"/>
        <end position="133"/>
    </location>
</feature>
<reference evidence="8" key="1">
    <citation type="submission" date="2014-12" db="EMBL/GenBank/DDBJ databases">
        <title>Insight into the proteome of Arion vulgaris.</title>
        <authorList>
            <person name="Aradska J."/>
            <person name="Bulat T."/>
            <person name="Smidak R."/>
            <person name="Sarate P."/>
            <person name="Gangsoo J."/>
            <person name="Sialana F."/>
            <person name="Bilban M."/>
            <person name="Lubec G."/>
        </authorList>
    </citation>
    <scope>NUCLEOTIDE SEQUENCE</scope>
    <source>
        <tissue evidence="8">Skin</tissue>
    </source>
</reference>
<evidence type="ECO:0000256" key="4">
    <source>
        <dbReference type="ARBA" id="ARBA00023163"/>
    </source>
</evidence>
<dbReference type="EMBL" id="HACG01020292">
    <property type="protein sequence ID" value="CEK67157.1"/>
    <property type="molecule type" value="Transcribed_RNA"/>
</dbReference>
<evidence type="ECO:0000256" key="6">
    <source>
        <dbReference type="SAM" id="MobiDB-lite"/>
    </source>
</evidence>
<evidence type="ECO:0000256" key="1">
    <source>
        <dbReference type="ARBA" id="ARBA00004123"/>
    </source>
</evidence>
<dbReference type="GO" id="GO:0000122">
    <property type="term" value="P:negative regulation of transcription by RNA polymerase II"/>
    <property type="evidence" value="ECO:0007669"/>
    <property type="project" value="InterPro"/>
</dbReference>
<dbReference type="GO" id="GO:0030154">
    <property type="term" value="P:cell differentiation"/>
    <property type="evidence" value="ECO:0007669"/>
    <property type="project" value="TreeGrafter"/>
</dbReference>
<accession>A0A0B6ZFF3</accession>
<dbReference type="InterPro" id="IPR011598">
    <property type="entry name" value="bHLH_dom"/>
</dbReference>
<evidence type="ECO:0000256" key="2">
    <source>
        <dbReference type="ARBA" id="ARBA00022491"/>
    </source>
</evidence>
<dbReference type="PANTHER" id="PTHR11723:SF17">
    <property type="entry name" value="PROTEIN EXTRA-MACROCHAETAE"/>
    <property type="match status" value="1"/>
</dbReference>
<dbReference type="InterPro" id="IPR026052">
    <property type="entry name" value="DNA-bd_prot-inh"/>
</dbReference>
<keyword evidence="5" id="KW-0539">Nucleus</keyword>
<dbReference type="PROSITE" id="PS50888">
    <property type="entry name" value="BHLH"/>
    <property type="match status" value="1"/>
</dbReference>
<dbReference type="GO" id="GO:0005737">
    <property type="term" value="C:cytoplasm"/>
    <property type="evidence" value="ECO:0007669"/>
    <property type="project" value="InterPro"/>
</dbReference>
<keyword evidence="3" id="KW-0805">Transcription regulation</keyword>
<name>A0A0B6ZFF3_9EUPU</name>
<dbReference type="GO" id="GO:0046983">
    <property type="term" value="F:protein dimerization activity"/>
    <property type="evidence" value="ECO:0007669"/>
    <property type="project" value="InterPro"/>
</dbReference>
<dbReference type="Pfam" id="PF00010">
    <property type="entry name" value="HLH"/>
    <property type="match status" value="1"/>
</dbReference>
<evidence type="ECO:0000259" key="7">
    <source>
        <dbReference type="PROSITE" id="PS50888"/>
    </source>
</evidence>
<sequence length="143" mass="16795">MVTMTSYRHYGVSAAQVVARRQVRMHLRKIREREYSKLRALVPSVASKQKVTKVQVIEEAVRYIEELHATLLERFRQKHGNMAEDKAQETVRTFVSRMMTQTSSTNLPDHHNDNIPPLVRHSPSTFEKQKSQPSFLLRKRRKI</sequence>
<proteinExistence type="predicted"/>
<dbReference type="PANTHER" id="PTHR11723">
    <property type="entry name" value="DNA-BINDING PROTEIN INHIBITOR"/>
    <property type="match status" value="1"/>
</dbReference>
<dbReference type="GO" id="GO:0032922">
    <property type="term" value="P:circadian regulation of gene expression"/>
    <property type="evidence" value="ECO:0007669"/>
    <property type="project" value="TreeGrafter"/>
</dbReference>
<evidence type="ECO:0000256" key="5">
    <source>
        <dbReference type="ARBA" id="ARBA00023242"/>
    </source>
</evidence>
<dbReference type="AlphaFoldDB" id="A0A0B6ZFF3"/>
<dbReference type="SMART" id="SM00353">
    <property type="entry name" value="HLH"/>
    <property type="match status" value="1"/>
</dbReference>
<organism evidence="8">
    <name type="scientific">Arion vulgaris</name>
    <dbReference type="NCBI Taxonomy" id="1028688"/>
    <lineage>
        <taxon>Eukaryota</taxon>
        <taxon>Metazoa</taxon>
        <taxon>Spiralia</taxon>
        <taxon>Lophotrochozoa</taxon>
        <taxon>Mollusca</taxon>
        <taxon>Gastropoda</taxon>
        <taxon>Heterobranchia</taxon>
        <taxon>Euthyneura</taxon>
        <taxon>Panpulmonata</taxon>
        <taxon>Eupulmonata</taxon>
        <taxon>Stylommatophora</taxon>
        <taxon>Helicina</taxon>
        <taxon>Arionoidea</taxon>
        <taxon>Arionidae</taxon>
        <taxon>Arion</taxon>
    </lineage>
</organism>
<dbReference type="InterPro" id="IPR036638">
    <property type="entry name" value="HLH_DNA-bd_sf"/>
</dbReference>